<organism evidence="1 2">
    <name type="scientific">Hymenobacter guriensis</name>
    <dbReference type="NCBI Taxonomy" id="2793065"/>
    <lineage>
        <taxon>Bacteria</taxon>
        <taxon>Pseudomonadati</taxon>
        <taxon>Bacteroidota</taxon>
        <taxon>Cytophagia</taxon>
        <taxon>Cytophagales</taxon>
        <taxon>Hymenobacteraceae</taxon>
        <taxon>Hymenobacter</taxon>
    </lineage>
</organism>
<name>A0ABS0KXK5_9BACT</name>
<keyword evidence="2" id="KW-1185">Reference proteome</keyword>
<comment type="caution">
    <text evidence="1">The sequence shown here is derived from an EMBL/GenBank/DDBJ whole genome shotgun (WGS) entry which is preliminary data.</text>
</comment>
<sequence>MELLIIHLTGQCPDFAPGQPWVRVESLDEAGRHVRVQLRNNAQAPTYPAGTWLVGHQVRAADALAPGYYLVRDRRLAGTDYVGHLLAEGIESDGLSFYFDGPLPEPIFCGIRRGYTHRVRLYRLEEDPTPLRLAA</sequence>
<proteinExistence type="predicted"/>
<reference evidence="1 2" key="1">
    <citation type="submission" date="2020-11" db="EMBL/GenBank/DDBJ databases">
        <title>Hymenobacter sp.</title>
        <authorList>
            <person name="Kim M.K."/>
        </authorList>
    </citation>
    <scope>NUCLEOTIDE SEQUENCE [LARGE SCALE GENOMIC DNA]</scope>
    <source>
        <strain evidence="1 2">BT594</strain>
    </source>
</reference>
<accession>A0ABS0KXK5</accession>
<evidence type="ECO:0000313" key="1">
    <source>
        <dbReference type="EMBL" id="MBG8552573.1"/>
    </source>
</evidence>
<dbReference type="EMBL" id="JADWYK010000001">
    <property type="protein sequence ID" value="MBG8552573.1"/>
    <property type="molecule type" value="Genomic_DNA"/>
</dbReference>
<dbReference type="Proteomes" id="UP000601099">
    <property type="component" value="Unassembled WGS sequence"/>
</dbReference>
<evidence type="ECO:0000313" key="2">
    <source>
        <dbReference type="Proteomes" id="UP000601099"/>
    </source>
</evidence>
<dbReference type="RefSeq" id="WP_196953600.1">
    <property type="nucleotide sequence ID" value="NZ_JADWYK010000001.1"/>
</dbReference>
<gene>
    <name evidence="1" type="ORF">I5L79_03395</name>
</gene>
<protein>
    <submittedName>
        <fullName evidence="1">Uncharacterized protein</fullName>
    </submittedName>
</protein>